<accession>A0A3S5B4J6</accession>
<protein>
    <submittedName>
        <fullName evidence="2">Uncharacterized protein</fullName>
    </submittedName>
</protein>
<sequence>MPDAQASHCPSRAPRDLWAWSMKRIQECRQKRLPRFGRSRYLAGVFIRAAGYDAYSPGVGGLDDSDDEEPAAMLGRPATDRKTGNDDMLMAVLGAAKSKRLKNVPKLQSVARLGGIYLPPSKLQ</sequence>
<gene>
    <name evidence="2" type="ORF">PXEA_LOCUS33598</name>
</gene>
<dbReference type="Proteomes" id="UP000784294">
    <property type="component" value="Unassembled WGS sequence"/>
</dbReference>
<reference evidence="2" key="1">
    <citation type="submission" date="2018-11" db="EMBL/GenBank/DDBJ databases">
        <authorList>
            <consortium name="Pathogen Informatics"/>
        </authorList>
    </citation>
    <scope>NUCLEOTIDE SEQUENCE</scope>
</reference>
<evidence type="ECO:0000313" key="3">
    <source>
        <dbReference type="Proteomes" id="UP000784294"/>
    </source>
</evidence>
<dbReference type="EMBL" id="CAAALY010263899">
    <property type="protein sequence ID" value="VEL40158.1"/>
    <property type="molecule type" value="Genomic_DNA"/>
</dbReference>
<name>A0A3S5B4J6_9PLAT</name>
<keyword evidence="3" id="KW-1185">Reference proteome</keyword>
<evidence type="ECO:0000256" key="1">
    <source>
        <dbReference type="SAM" id="MobiDB-lite"/>
    </source>
</evidence>
<evidence type="ECO:0000313" key="2">
    <source>
        <dbReference type="EMBL" id="VEL40158.1"/>
    </source>
</evidence>
<organism evidence="2 3">
    <name type="scientific">Protopolystoma xenopodis</name>
    <dbReference type="NCBI Taxonomy" id="117903"/>
    <lineage>
        <taxon>Eukaryota</taxon>
        <taxon>Metazoa</taxon>
        <taxon>Spiralia</taxon>
        <taxon>Lophotrochozoa</taxon>
        <taxon>Platyhelminthes</taxon>
        <taxon>Monogenea</taxon>
        <taxon>Polyopisthocotylea</taxon>
        <taxon>Polystomatidea</taxon>
        <taxon>Polystomatidae</taxon>
        <taxon>Protopolystoma</taxon>
    </lineage>
</organism>
<dbReference type="AlphaFoldDB" id="A0A3S5B4J6"/>
<feature type="region of interest" description="Disordered" evidence="1">
    <location>
        <begin position="60"/>
        <end position="82"/>
    </location>
</feature>
<comment type="caution">
    <text evidence="2">The sequence shown here is derived from an EMBL/GenBank/DDBJ whole genome shotgun (WGS) entry which is preliminary data.</text>
</comment>
<proteinExistence type="predicted"/>